<dbReference type="Proteomes" id="UP001194468">
    <property type="component" value="Unassembled WGS sequence"/>
</dbReference>
<organism evidence="2 3">
    <name type="scientific">Boletus edulis BED1</name>
    <dbReference type="NCBI Taxonomy" id="1328754"/>
    <lineage>
        <taxon>Eukaryota</taxon>
        <taxon>Fungi</taxon>
        <taxon>Dikarya</taxon>
        <taxon>Basidiomycota</taxon>
        <taxon>Agaricomycotina</taxon>
        <taxon>Agaricomycetes</taxon>
        <taxon>Agaricomycetidae</taxon>
        <taxon>Boletales</taxon>
        <taxon>Boletineae</taxon>
        <taxon>Boletaceae</taxon>
        <taxon>Boletoideae</taxon>
        <taxon>Boletus</taxon>
    </lineage>
</organism>
<reference evidence="2" key="1">
    <citation type="submission" date="2019-10" db="EMBL/GenBank/DDBJ databases">
        <authorList>
            <consortium name="DOE Joint Genome Institute"/>
            <person name="Kuo A."/>
            <person name="Miyauchi S."/>
            <person name="Kiss E."/>
            <person name="Drula E."/>
            <person name="Kohler A."/>
            <person name="Sanchez-Garcia M."/>
            <person name="Andreopoulos B."/>
            <person name="Barry K.W."/>
            <person name="Bonito G."/>
            <person name="Buee M."/>
            <person name="Carver A."/>
            <person name="Chen C."/>
            <person name="Cichocki N."/>
            <person name="Clum A."/>
            <person name="Culley D."/>
            <person name="Crous P.W."/>
            <person name="Fauchery L."/>
            <person name="Girlanda M."/>
            <person name="Hayes R."/>
            <person name="Keri Z."/>
            <person name="LaButti K."/>
            <person name="Lipzen A."/>
            <person name="Lombard V."/>
            <person name="Magnuson J."/>
            <person name="Maillard F."/>
            <person name="Morin E."/>
            <person name="Murat C."/>
            <person name="Nolan M."/>
            <person name="Ohm R."/>
            <person name="Pangilinan J."/>
            <person name="Pereira M."/>
            <person name="Perotto S."/>
            <person name="Peter M."/>
            <person name="Riley R."/>
            <person name="Sitrit Y."/>
            <person name="Stielow B."/>
            <person name="Szollosi G."/>
            <person name="Zifcakova L."/>
            <person name="Stursova M."/>
            <person name="Spatafora J.W."/>
            <person name="Tedersoo L."/>
            <person name="Vaario L.-M."/>
            <person name="Yamada A."/>
            <person name="Yan M."/>
            <person name="Wang P."/>
            <person name="Xu J."/>
            <person name="Bruns T."/>
            <person name="Baldrian P."/>
            <person name="Vilgalys R."/>
            <person name="Henrissat B."/>
            <person name="Grigoriev I.V."/>
            <person name="Hibbett D."/>
            <person name="Nagy L.G."/>
            <person name="Martin F.M."/>
        </authorList>
    </citation>
    <scope>NUCLEOTIDE SEQUENCE</scope>
    <source>
        <strain evidence="2">BED1</strain>
    </source>
</reference>
<name>A0AAD4BZ25_BOLED</name>
<dbReference type="EMBL" id="WHUW01000007">
    <property type="protein sequence ID" value="KAF8443939.1"/>
    <property type="molecule type" value="Genomic_DNA"/>
</dbReference>
<evidence type="ECO:0000313" key="3">
    <source>
        <dbReference type="Proteomes" id="UP001194468"/>
    </source>
</evidence>
<gene>
    <name evidence="2" type="ORF">L210DRAFT_945047</name>
</gene>
<feature type="region of interest" description="Disordered" evidence="1">
    <location>
        <begin position="1"/>
        <end position="22"/>
    </location>
</feature>
<keyword evidence="3" id="KW-1185">Reference proteome</keyword>
<comment type="caution">
    <text evidence="2">The sequence shown here is derived from an EMBL/GenBank/DDBJ whole genome shotgun (WGS) entry which is preliminary data.</text>
</comment>
<accession>A0AAD4BZ25</accession>
<sequence length="149" mass="16832">MSTTEEPPVTSPSAGVITEPAVPPPKKLVATHPFRVYGYKLSHGWIIQFGKDKGLQRAGMSNNSLESAVFMYLLARLPGLQRHYLDDPDESFYGWSHCLAIANNWNLKKKSLVAGRLPKWKAVLGTDVEPLWHIPTRDTIPPIPREYRR</sequence>
<evidence type="ECO:0000256" key="1">
    <source>
        <dbReference type="SAM" id="MobiDB-lite"/>
    </source>
</evidence>
<proteinExistence type="predicted"/>
<evidence type="ECO:0000313" key="2">
    <source>
        <dbReference type="EMBL" id="KAF8443939.1"/>
    </source>
</evidence>
<dbReference type="AlphaFoldDB" id="A0AAD4BZ25"/>
<protein>
    <submittedName>
        <fullName evidence="2">Uncharacterized protein</fullName>
    </submittedName>
</protein>
<reference evidence="2" key="2">
    <citation type="journal article" date="2020" name="Nat. Commun.">
        <title>Large-scale genome sequencing of mycorrhizal fungi provides insights into the early evolution of symbiotic traits.</title>
        <authorList>
            <person name="Miyauchi S."/>
            <person name="Kiss E."/>
            <person name="Kuo A."/>
            <person name="Drula E."/>
            <person name="Kohler A."/>
            <person name="Sanchez-Garcia M."/>
            <person name="Morin E."/>
            <person name="Andreopoulos B."/>
            <person name="Barry K.W."/>
            <person name="Bonito G."/>
            <person name="Buee M."/>
            <person name="Carver A."/>
            <person name="Chen C."/>
            <person name="Cichocki N."/>
            <person name="Clum A."/>
            <person name="Culley D."/>
            <person name="Crous P.W."/>
            <person name="Fauchery L."/>
            <person name="Girlanda M."/>
            <person name="Hayes R.D."/>
            <person name="Keri Z."/>
            <person name="LaButti K."/>
            <person name="Lipzen A."/>
            <person name="Lombard V."/>
            <person name="Magnuson J."/>
            <person name="Maillard F."/>
            <person name="Murat C."/>
            <person name="Nolan M."/>
            <person name="Ohm R.A."/>
            <person name="Pangilinan J."/>
            <person name="Pereira M.F."/>
            <person name="Perotto S."/>
            <person name="Peter M."/>
            <person name="Pfister S."/>
            <person name="Riley R."/>
            <person name="Sitrit Y."/>
            <person name="Stielow J.B."/>
            <person name="Szollosi G."/>
            <person name="Zifcakova L."/>
            <person name="Stursova M."/>
            <person name="Spatafora J.W."/>
            <person name="Tedersoo L."/>
            <person name="Vaario L.M."/>
            <person name="Yamada A."/>
            <person name="Yan M."/>
            <person name="Wang P."/>
            <person name="Xu J."/>
            <person name="Bruns T."/>
            <person name="Baldrian P."/>
            <person name="Vilgalys R."/>
            <person name="Dunand C."/>
            <person name="Henrissat B."/>
            <person name="Grigoriev I.V."/>
            <person name="Hibbett D."/>
            <person name="Nagy L.G."/>
            <person name="Martin F.M."/>
        </authorList>
    </citation>
    <scope>NUCLEOTIDE SEQUENCE</scope>
    <source>
        <strain evidence="2">BED1</strain>
    </source>
</reference>